<proteinExistence type="predicted"/>
<dbReference type="Gene3D" id="4.10.1080.10">
    <property type="entry name" value="TSP type-3 repeat"/>
    <property type="match status" value="1"/>
</dbReference>
<evidence type="ECO:0000313" key="2">
    <source>
        <dbReference type="EMBL" id="GIH08747.1"/>
    </source>
</evidence>
<comment type="caution">
    <text evidence="2">The sequence shown here is derived from an EMBL/GenBank/DDBJ whole genome shotgun (WGS) entry which is preliminary data.</text>
</comment>
<keyword evidence="3" id="KW-1185">Reference proteome</keyword>
<sequence>MSNFRDLIARMAIDAEFARHARANPDAVARQYGLSHDESEQLRGLADAAASAGPTALGARLSKMGGITSAILSGPIFTGPDTDHDGIIDLFDTDDDNDGIPDATDSMPLVPNLVIVDPIHPVGPLHDIHLHPDVFDLDPDGGDTTPPTPPPAGDPAPPPPPAADPAPHSGGDGPSTPDIIVNVDAPPVDQAPAAPQQPILLADDALGKPVIVPVSDDGGIGTGALVVGGVALAAGAVAGGVAGKLVTDKTSEQE</sequence>
<dbReference type="Proteomes" id="UP000612899">
    <property type="component" value="Unassembled WGS sequence"/>
</dbReference>
<dbReference type="InterPro" id="IPR028974">
    <property type="entry name" value="TSP_type-3_rpt"/>
</dbReference>
<evidence type="ECO:0000256" key="1">
    <source>
        <dbReference type="SAM" id="MobiDB-lite"/>
    </source>
</evidence>
<feature type="region of interest" description="Disordered" evidence="1">
    <location>
        <begin position="130"/>
        <end position="192"/>
    </location>
</feature>
<dbReference type="AlphaFoldDB" id="A0A8J3QEW2"/>
<reference evidence="2" key="1">
    <citation type="submission" date="2021-01" db="EMBL/GenBank/DDBJ databases">
        <title>Whole genome shotgun sequence of Rhizocola hellebori NBRC 109834.</title>
        <authorList>
            <person name="Komaki H."/>
            <person name="Tamura T."/>
        </authorList>
    </citation>
    <scope>NUCLEOTIDE SEQUENCE</scope>
    <source>
        <strain evidence="2">NBRC 109834</strain>
    </source>
</reference>
<evidence type="ECO:0000313" key="3">
    <source>
        <dbReference type="Proteomes" id="UP000612899"/>
    </source>
</evidence>
<dbReference type="GO" id="GO:0005509">
    <property type="term" value="F:calcium ion binding"/>
    <property type="evidence" value="ECO:0007669"/>
    <property type="project" value="InterPro"/>
</dbReference>
<name>A0A8J3QEW2_9ACTN</name>
<dbReference type="RefSeq" id="WP_203912493.1">
    <property type="nucleotide sequence ID" value="NZ_BONY01000054.1"/>
</dbReference>
<accession>A0A8J3QEW2</accession>
<protein>
    <submittedName>
        <fullName evidence="2">Uncharacterized protein</fullName>
    </submittedName>
</protein>
<organism evidence="2 3">
    <name type="scientific">Rhizocola hellebori</name>
    <dbReference type="NCBI Taxonomy" id="1392758"/>
    <lineage>
        <taxon>Bacteria</taxon>
        <taxon>Bacillati</taxon>
        <taxon>Actinomycetota</taxon>
        <taxon>Actinomycetes</taxon>
        <taxon>Micromonosporales</taxon>
        <taxon>Micromonosporaceae</taxon>
        <taxon>Rhizocola</taxon>
    </lineage>
</organism>
<gene>
    <name evidence="2" type="ORF">Rhe02_68140</name>
</gene>
<feature type="compositionally biased region" description="Low complexity" evidence="1">
    <location>
        <begin position="183"/>
        <end position="192"/>
    </location>
</feature>
<dbReference type="EMBL" id="BONY01000054">
    <property type="protein sequence ID" value="GIH08747.1"/>
    <property type="molecule type" value="Genomic_DNA"/>
</dbReference>
<feature type="compositionally biased region" description="Pro residues" evidence="1">
    <location>
        <begin position="146"/>
        <end position="164"/>
    </location>
</feature>